<comment type="similarity">
    <text evidence="1">Belongs to the bacterial secretin family.</text>
</comment>
<dbReference type="PRINTS" id="PR00811">
    <property type="entry name" value="BCTERIALGSPD"/>
</dbReference>
<dbReference type="PANTHER" id="PTHR30332:SF17">
    <property type="entry name" value="TYPE IV PILIATION SYSTEM PROTEIN DR_0774-RELATED"/>
    <property type="match status" value="1"/>
</dbReference>
<reference evidence="5 6" key="1">
    <citation type="journal article" date="2013" name="Mar. Genomics">
        <title>Expression of sulfatases in Rhodopirellula baltica and the diversity of sulfatases in the genus Rhodopirellula.</title>
        <authorList>
            <person name="Wegner C.E."/>
            <person name="Richter-Heitmann T."/>
            <person name="Klindworth A."/>
            <person name="Klockow C."/>
            <person name="Richter M."/>
            <person name="Achstetter T."/>
            <person name="Glockner F.O."/>
            <person name="Harder J."/>
        </authorList>
    </citation>
    <scope>NUCLEOTIDE SEQUENCE [LARGE SCALE GENOMIC DNA]</scope>
    <source>
        <strain evidence="5 6">WH47</strain>
    </source>
</reference>
<sequence length="758" mass="81768">MHGVAGIKSATRVPGKIRCGELPATIASVIDATPPTLRTRLKLRSDCADWEGCPVVGPVLLVLRRLRRRFAQVFLQSIHGRRFMTPKSAMPLRSPLRRVLATLLMGWIAIPGFAQERGPVRLPETNLQIGEARPLRSDSEFSSDDRATPWQPIPDVGPSRIQSGLPAELILPPPSDAAKQRASRFVESEIDPEIPLSLVLGRPKILRLADTPTRIYVPDEDTIRTEIIDQESGRELAVTGVQPGTTTLMLWFKDSGAPSGQSVVSYLVRVYEDPILAKPVGDLETELNEKFPNSFVELDEIADRLIVRGQAPDAIEMSQILQILTGARGVRAGLTRPANPVTVAAAYDFVGAVDPLTSEEAAAERRRNLDPIALSQAGIINQMKIVGEQQVMLKVTVAEVNRSAARSIGLNFGVDNDNGLTVFQSLTGNLANTQNQSGANILASLDMGQVRLAIEALRRLNLSRTLAEPNLVAMNGQPADFQAGGQFPIPIISSGGVGNNLQGVSFVPFGVQLQFTPFIQDRDVIRLQMNAEVSTRDESLGTSIGGGGGGTQVSGLNSRNFSTTVQLRSGQTIAVAGLLQTNYGASSDRTPFWGDLPIIGATGGVNRSSSGEQELVILVTPHLVAPVDACETPALPGSDVYEPSDIEFFIANRLESRRSKDHRSSVRTDYARQKRAEHCCPELFMIGEVGPTDRCCPRPSPVPHTAIRSQNQPVSYPPMTTIENGSTEPLPVAVPAQQGAVLEGSSLRQMIQRGSHAQ</sequence>
<dbReference type="GO" id="GO:0009306">
    <property type="term" value="P:protein secretion"/>
    <property type="evidence" value="ECO:0007669"/>
    <property type="project" value="InterPro"/>
</dbReference>
<dbReference type="GO" id="GO:0015627">
    <property type="term" value="C:type II protein secretion system complex"/>
    <property type="evidence" value="ECO:0007669"/>
    <property type="project" value="TreeGrafter"/>
</dbReference>
<evidence type="ECO:0000259" key="3">
    <source>
        <dbReference type="Pfam" id="PF00263"/>
    </source>
</evidence>
<evidence type="ECO:0000256" key="1">
    <source>
        <dbReference type="RuleBase" id="RU004003"/>
    </source>
</evidence>
<dbReference type="PANTHER" id="PTHR30332">
    <property type="entry name" value="PROBABLE GENERAL SECRETION PATHWAY PROTEIN D"/>
    <property type="match status" value="1"/>
</dbReference>
<dbReference type="PATRIC" id="fig|991778.3.peg.5626"/>
<dbReference type="InterPro" id="IPR050810">
    <property type="entry name" value="Bact_Secretion_Sys_Channel"/>
</dbReference>
<gene>
    <name evidence="5" type="ORF">RBWH47_03121</name>
</gene>
<evidence type="ECO:0000313" key="6">
    <source>
        <dbReference type="Proteomes" id="UP000006222"/>
    </source>
</evidence>
<feature type="region of interest" description="Disordered" evidence="2">
    <location>
        <begin position="134"/>
        <end position="157"/>
    </location>
</feature>
<dbReference type="Pfam" id="PF00263">
    <property type="entry name" value="Secretin"/>
    <property type="match status" value="1"/>
</dbReference>
<name>F2B001_RHOBT</name>
<evidence type="ECO:0000313" key="5">
    <source>
        <dbReference type="EMBL" id="EGF24754.1"/>
    </source>
</evidence>
<feature type="domain" description="Type II/III secretion system secretin-like" evidence="3">
    <location>
        <begin position="456"/>
        <end position="624"/>
    </location>
</feature>
<dbReference type="InterPro" id="IPR004846">
    <property type="entry name" value="T2SS/T3SS_dom"/>
</dbReference>
<dbReference type="InterPro" id="IPR001775">
    <property type="entry name" value="GspD/PilQ"/>
</dbReference>
<evidence type="ECO:0000259" key="4">
    <source>
        <dbReference type="Pfam" id="PF13629"/>
    </source>
</evidence>
<feature type="domain" description="Pilus formation protein N-terminal" evidence="4">
    <location>
        <begin position="196"/>
        <end position="258"/>
    </location>
</feature>
<feature type="compositionally biased region" description="Basic and acidic residues" evidence="2">
    <location>
        <begin position="134"/>
        <end position="147"/>
    </location>
</feature>
<comment type="caution">
    <text evidence="5">The sequence shown here is derived from an EMBL/GenBank/DDBJ whole genome shotgun (WGS) entry which is preliminary data.</text>
</comment>
<dbReference type="InterPro" id="IPR032789">
    <property type="entry name" value="T2SS-T3SS_pil_N"/>
</dbReference>
<organism evidence="5 6">
    <name type="scientific">Rhodopirellula baltica WH47</name>
    <dbReference type="NCBI Taxonomy" id="991778"/>
    <lineage>
        <taxon>Bacteria</taxon>
        <taxon>Pseudomonadati</taxon>
        <taxon>Planctomycetota</taxon>
        <taxon>Planctomycetia</taxon>
        <taxon>Pirellulales</taxon>
        <taxon>Pirellulaceae</taxon>
        <taxon>Rhodopirellula</taxon>
    </lineage>
</organism>
<proteinExistence type="inferred from homology"/>
<dbReference type="EMBL" id="AFAR01000272">
    <property type="protein sequence ID" value="EGF24754.1"/>
    <property type="molecule type" value="Genomic_DNA"/>
</dbReference>
<dbReference type="AlphaFoldDB" id="F2B001"/>
<protein>
    <submittedName>
        <fullName evidence="5">Bacterial type II/III secretion system protein</fullName>
    </submittedName>
</protein>
<evidence type="ECO:0000256" key="2">
    <source>
        <dbReference type="SAM" id="MobiDB-lite"/>
    </source>
</evidence>
<dbReference type="Pfam" id="PF13629">
    <property type="entry name" value="T2SS-T3SS_pil_N"/>
    <property type="match status" value="1"/>
</dbReference>
<dbReference type="Proteomes" id="UP000006222">
    <property type="component" value="Unassembled WGS sequence"/>
</dbReference>
<accession>F2B001</accession>